<name>A0A401IVB5_9LACO</name>
<dbReference type="EMBL" id="BFFP01000036">
    <property type="protein sequence ID" value="GBG95469.1"/>
    <property type="molecule type" value="Genomic_DNA"/>
</dbReference>
<proteinExistence type="predicted"/>
<dbReference type="AlphaFoldDB" id="A0A401IVB5"/>
<reference evidence="1 2" key="1">
    <citation type="journal article" date="2019" name="Int. J. Syst. Evol. Microbiol.">
        <title>Lactobacillus salitolerans sp. nov., a novel lactic acid bacterium isolated from spent mushroom substrates.</title>
        <authorList>
            <person name="Tohno M."/>
            <person name="Tanizawa Y."/>
            <person name="Kojima Y."/>
            <person name="Sakamoto M."/>
            <person name="Nakamura Y."/>
            <person name="Ohkuma M."/>
            <person name="Kobayashi H."/>
        </authorList>
    </citation>
    <scope>NUCLEOTIDE SEQUENCE [LARGE SCALE GENOMIC DNA]</scope>
    <source>
        <strain evidence="1 2">YK43</strain>
    </source>
</reference>
<dbReference type="Proteomes" id="UP000286848">
    <property type="component" value="Unassembled WGS sequence"/>
</dbReference>
<sequence length="141" mass="16435">MQKVAQEKQELIQKSAKEIDEFYKWNYIGVEKTTTGKLWRNPASGDLQLNYNVYLNSGKKQTLSAEWDSKKNIILVPFKNGEKNKPTIKVPESGQYIPHSSRFLLQPKDIQKLKKQGYSTNIDGKQIKLFLIKEHPQKFEH</sequence>
<evidence type="ECO:0000313" key="1">
    <source>
        <dbReference type="EMBL" id="GBG95469.1"/>
    </source>
</evidence>
<protein>
    <submittedName>
        <fullName evidence="1">Uncharacterized protein</fullName>
    </submittedName>
</protein>
<gene>
    <name evidence="1" type="ORF">LFYK43_19280</name>
</gene>
<evidence type="ECO:0000313" key="2">
    <source>
        <dbReference type="Proteomes" id="UP000286848"/>
    </source>
</evidence>
<organism evidence="1 2">
    <name type="scientific">Ligilactobacillus salitolerans</name>
    <dbReference type="NCBI Taxonomy" id="1808352"/>
    <lineage>
        <taxon>Bacteria</taxon>
        <taxon>Bacillati</taxon>
        <taxon>Bacillota</taxon>
        <taxon>Bacilli</taxon>
        <taxon>Lactobacillales</taxon>
        <taxon>Lactobacillaceae</taxon>
        <taxon>Ligilactobacillus</taxon>
    </lineage>
</organism>
<keyword evidence="2" id="KW-1185">Reference proteome</keyword>
<comment type="caution">
    <text evidence="1">The sequence shown here is derived from an EMBL/GenBank/DDBJ whole genome shotgun (WGS) entry which is preliminary data.</text>
</comment>
<accession>A0A401IVB5</accession>